<reference evidence="4" key="2">
    <citation type="submission" date="2020-05" db="UniProtKB">
        <authorList>
            <consortium name="EnsemblMetazoa"/>
        </authorList>
    </citation>
    <scope>IDENTIFICATION</scope>
    <source>
        <strain evidence="4">FAR1</strain>
    </source>
</reference>
<dbReference type="InterPro" id="IPR016186">
    <property type="entry name" value="C-type_lectin-like/link_sf"/>
</dbReference>
<dbReference type="InterPro" id="IPR018378">
    <property type="entry name" value="C-type_lectin_CS"/>
</dbReference>
<dbReference type="Pfam" id="PF00059">
    <property type="entry name" value="Lectin_C"/>
    <property type="match status" value="1"/>
</dbReference>
<dbReference type="InterPro" id="IPR001304">
    <property type="entry name" value="C-type_lectin-like"/>
</dbReference>
<proteinExistence type="predicted"/>
<evidence type="ECO:0000259" key="3">
    <source>
        <dbReference type="PROSITE" id="PS50041"/>
    </source>
</evidence>
<evidence type="ECO:0000313" key="4">
    <source>
        <dbReference type="EnsemblMetazoa" id="AFAF018174-PA"/>
    </source>
</evidence>
<dbReference type="VEuPathDB" id="VectorBase:AFAF018174"/>
<accession>A0A182QWB7</accession>
<dbReference type="Gene3D" id="3.10.100.10">
    <property type="entry name" value="Mannose-Binding Protein A, subunit A"/>
    <property type="match status" value="1"/>
</dbReference>
<dbReference type="InterPro" id="IPR051663">
    <property type="entry name" value="CLec_Tetranectin-domain"/>
</dbReference>
<keyword evidence="5" id="KW-1185">Reference proteome</keyword>
<dbReference type="PANTHER" id="PTHR22799">
    <property type="entry name" value="TETRANECTIN-RELATED"/>
    <property type="match status" value="1"/>
</dbReference>
<dbReference type="STRING" id="69004.A0A182QWB7"/>
<feature type="domain" description="C-type lectin" evidence="3">
    <location>
        <begin position="42"/>
        <end position="159"/>
    </location>
</feature>
<evidence type="ECO:0000256" key="2">
    <source>
        <dbReference type="ARBA" id="ARBA00023157"/>
    </source>
</evidence>
<evidence type="ECO:0000313" key="5">
    <source>
        <dbReference type="Proteomes" id="UP000075886"/>
    </source>
</evidence>
<dbReference type="SUPFAM" id="SSF56436">
    <property type="entry name" value="C-type lectin-like"/>
    <property type="match status" value="1"/>
</dbReference>
<sequence>MVHRNRSVVVEPHRTIMNASLIVLALVGIVPLILPTTSALRYTVHNTKVPLYEAWTQCITKGGYLASPATAKQNLEIWNEVKKTGTSDGWWLSGTDNGMEGSWIWLSRNVPIGIINGYTNWASTEPNNHGGTEHCMRMEYTSGKWYDLSCDLSLYYVCEYYSL</sequence>
<keyword evidence="1" id="KW-0430">Lectin</keyword>
<dbReference type="EMBL" id="AXCN02001820">
    <property type="status" value="NOT_ANNOTATED_CDS"/>
    <property type="molecule type" value="Genomic_DNA"/>
</dbReference>
<name>A0A182QWB7_9DIPT</name>
<reference evidence="5" key="1">
    <citation type="submission" date="2014-01" db="EMBL/GenBank/DDBJ databases">
        <title>The Genome Sequence of Anopheles farauti FAR1 (V2).</title>
        <authorList>
            <consortium name="The Broad Institute Genomics Platform"/>
            <person name="Neafsey D.E."/>
            <person name="Besansky N."/>
            <person name="Howell P."/>
            <person name="Walton C."/>
            <person name="Young S.K."/>
            <person name="Zeng Q."/>
            <person name="Gargeya S."/>
            <person name="Fitzgerald M."/>
            <person name="Haas B."/>
            <person name="Abouelleil A."/>
            <person name="Allen A.W."/>
            <person name="Alvarado L."/>
            <person name="Arachchi H.M."/>
            <person name="Berlin A.M."/>
            <person name="Chapman S.B."/>
            <person name="Gainer-Dewar J."/>
            <person name="Goldberg J."/>
            <person name="Griggs A."/>
            <person name="Gujja S."/>
            <person name="Hansen M."/>
            <person name="Howarth C."/>
            <person name="Imamovic A."/>
            <person name="Ireland A."/>
            <person name="Larimer J."/>
            <person name="McCowan C."/>
            <person name="Murphy C."/>
            <person name="Pearson M."/>
            <person name="Poon T.W."/>
            <person name="Priest M."/>
            <person name="Roberts A."/>
            <person name="Saif S."/>
            <person name="Shea T."/>
            <person name="Sisk P."/>
            <person name="Sykes S."/>
            <person name="Wortman J."/>
            <person name="Nusbaum C."/>
            <person name="Birren B."/>
        </authorList>
    </citation>
    <scope>NUCLEOTIDE SEQUENCE [LARGE SCALE GENOMIC DNA]</scope>
    <source>
        <strain evidence="5">FAR1</strain>
    </source>
</reference>
<dbReference type="GO" id="GO:0005615">
    <property type="term" value="C:extracellular space"/>
    <property type="evidence" value="ECO:0007669"/>
    <property type="project" value="TreeGrafter"/>
</dbReference>
<dbReference type="PROSITE" id="PS50041">
    <property type="entry name" value="C_TYPE_LECTIN_2"/>
    <property type="match status" value="1"/>
</dbReference>
<organism evidence="4 5">
    <name type="scientific">Anopheles farauti</name>
    <dbReference type="NCBI Taxonomy" id="69004"/>
    <lineage>
        <taxon>Eukaryota</taxon>
        <taxon>Metazoa</taxon>
        <taxon>Ecdysozoa</taxon>
        <taxon>Arthropoda</taxon>
        <taxon>Hexapoda</taxon>
        <taxon>Insecta</taxon>
        <taxon>Pterygota</taxon>
        <taxon>Neoptera</taxon>
        <taxon>Endopterygota</taxon>
        <taxon>Diptera</taxon>
        <taxon>Nematocera</taxon>
        <taxon>Culicoidea</taxon>
        <taxon>Culicidae</taxon>
        <taxon>Anophelinae</taxon>
        <taxon>Anopheles</taxon>
    </lineage>
</organism>
<dbReference type="AlphaFoldDB" id="A0A182QWB7"/>
<keyword evidence="2" id="KW-1015">Disulfide bond</keyword>
<protein>
    <recommendedName>
        <fullName evidence="3">C-type lectin domain-containing protein</fullName>
    </recommendedName>
</protein>
<evidence type="ECO:0000256" key="1">
    <source>
        <dbReference type="ARBA" id="ARBA00022734"/>
    </source>
</evidence>
<dbReference type="PROSITE" id="PS00615">
    <property type="entry name" value="C_TYPE_LECTIN_1"/>
    <property type="match status" value="1"/>
</dbReference>
<dbReference type="SMART" id="SM00034">
    <property type="entry name" value="CLECT"/>
    <property type="match status" value="1"/>
</dbReference>
<dbReference type="EnsemblMetazoa" id="AFAF018174-RA">
    <property type="protein sequence ID" value="AFAF018174-PA"/>
    <property type="gene ID" value="AFAF018174"/>
</dbReference>
<dbReference type="InterPro" id="IPR016187">
    <property type="entry name" value="CTDL_fold"/>
</dbReference>
<dbReference type="GO" id="GO:0030246">
    <property type="term" value="F:carbohydrate binding"/>
    <property type="evidence" value="ECO:0007669"/>
    <property type="project" value="UniProtKB-KW"/>
</dbReference>
<dbReference type="CDD" id="cd00037">
    <property type="entry name" value="CLECT"/>
    <property type="match status" value="1"/>
</dbReference>
<dbReference type="PANTHER" id="PTHR22799:SF3">
    <property type="entry name" value="TETRANECTIN"/>
    <property type="match status" value="1"/>
</dbReference>
<dbReference type="Proteomes" id="UP000075886">
    <property type="component" value="Unassembled WGS sequence"/>
</dbReference>